<feature type="region of interest" description="Disordered" evidence="1">
    <location>
        <begin position="1222"/>
        <end position="1242"/>
    </location>
</feature>
<feature type="region of interest" description="Disordered" evidence="1">
    <location>
        <begin position="1"/>
        <end position="59"/>
    </location>
</feature>
<evidence type="ECO:0000256" key="1">
    <source>
        <dbReference type="SAM" id="MobiDB-lite"/>
    </source>
</evidence>
<keyword evidence="3" id="KW-1185">Reference proteome</keyword>
<evidence type="ECO:0000313" key="3">
    <source>
        <dbReference type="Proteomes" id="UP001292079"/>
    </source>
</evidence>
<dbReference type="EMBL" id="JALJAT010000002">
    <property type="protein sequence ID" value="KAK4472856.1"/>
    <property type="molecule type" value="Genomic_DNA"/>
</dbReference>
<feature type="region of interest" description="Disordered" evidence="1">
    <location>
        <begin position="1461"/>
        <end position="1486"/>
    </location>
</feature>
<feature type="compositionally biased region" description="Pro residues" evidence="1">
    <location>
        <begin position="1"/>
        <end position="15"/>
    </location>
</feature>
<feature type="region of interest" description="Disordered" evidence="1">
    <location>
        <begin position="1335"/>
        <end position="1377"/>
    </location>
</feature>
<reference evidence="2" key="1">
    <citation type="submission" date="2022-04" db="EMBL/GenBank/DDBJ databases">
        <authorList>
            <person name="Xu L."/>
            <person name="Lv Z."/>
        </authorList>
    </citation>
    <scope>NUCLEOTIDE SEQUENCE</scope>
    <source>
        <strain evidence="2">LV_2022a</strain>
    </source>
</reference>
<evidence type="ECO:0000313" key="2">
    <source>
        <dbReference type="EMBL" id="KAK4472856.1"/>
    </source>
</evidence>
<feature type="compositionally biased region" description="Low complexity" evidence="1">
    <location>
        <begin position="1463"/>
        <end position="1474"/>
    </location>
</feature>
<accession>A0AAE2D668</accession>
<reference evidence="2" key="2">
    <citation type="journal article" date="2023" name="Infect Dis Poverty">
        <title>Chromosome-scale genome of the human blood fluke Schistosoma mekongi and its implications for public health.</title>
        <authorList>
            <person name="Zhou M."/>
            <person name="Xu L."/>
            <person name="Xu D."/>
            <person name="Chen W."/>
            <person name="Khan J."/>
            <person name="Hu Y."/>
            <person name="Huang H."/>
            <person name="Wei H."/>
            <person name="Zhang Y."/>
            <person name="Chusongsang P."/>
            <person name="Tanasarnprasert K."/>
            <person name="Hu X."/>
            <person name="Limpanont Y."/>
            <person name="Lv Z."/>
        </authorList>
    </citation>
    <scope>NUCLEOTIDE SEQUENCE</scope>
    <source>
        <strain evidence="2">LV_2022a</strain>
    </source>
</reference>
<dbReference type="Proteomes" id="UP001292079">
    <property type="component" value="Unassembled WGS sequence"/>
</dbReference>
<proteinExistence type="predicted"/>
<feature type="region of interest" description="Disordered" evidence="1">
    <location>
        <begin position="814"/>
        <end position="835"/>
    </location>
</feature>
<protein>
    <submittedName>
        <fullName evidence="2">Uncharacterized protein</fullName>
    </submittedName>
</protein>
<sequence length="1583" mass="180592">MFPPSLPAPPYPTPDLFPVKFQPRRTSAPAVSGRSNTDIDRSCQNKTHHSNNETISSSNIHHENLVNSLSSKYSPQSPPQSIIAESVSYSEFNSLLVANENFSSETSFINKLKNDSISKSNLSQLSEESLLSALVRCQNISEDCVNYTANKKKFNSNTQHTVFNATNSSSCDIQCSVKLPDSEYLNHELITNNDNSNKIISNPSVFNGKCNTLDKKVKNCSNQSLISTNQNVTLFEQSILDKQNISKVELAKRCWENYFRPKPPRIARKKTINDESINQSISRGSIHNKSYRSNSVDCTLCNYDNKIKLEDNTIQQKCNDSIQTSLNSFISSNNDNTLTIDSQSFLKDDINQSNDCITSKYTRKGYSPSFIRLIVANELDNFKQLKTMNIEQLNCQHSTSTLTLTDMTTSIQEYKNAMNSIHSNELNENCLYQSNIEFTNYDKDNYSNDWINDIRPQSVTLQRHCIQLINQNNKLHCTSLDTNKIYLSNQNNLNKKSNTNDIIHTYKKKYSYPIIDNITQTDIHLNKSTDWSRLHVDKNRLIRNINKKYKRYNTLIDHFVLPLEKYINCIRSNSVDDNSLKSYTKYNSLSIGIDRSESFYYNVKHISSSDKLKKTNQLSCNLIDYPENNLPYVTSSSSSSLSSSTAAAASLYSPISTSSLICTSVKSTSIIPNDSLHLLKKRRQFSPVESYCKIDTISFKDKTTNNSKTFCEVHSVDSVKNCDVNASDDKDLINFVYSEYDHEDDKFNDKLRKMSLSPAARRYEEHVLATASGRPYNKLGNQLHFIDHKNYAIQQNSIKNVKILPEYHYNNKPNEVIKDSNYDDEEEEKSDSVYHQNEEQLNAELWREKLGAITRWKREVDDAMLAGETDFKEIFYSPENELRNRFIEKDFNLTHIPNQHDTVHYLQSTNSHVNSSLNGFEVNYPTTYGLSLEQSKNHIKPIVQDKKLTLSANHRISHQSNNLKPNANQMNSQIRKNVTLYDNSMQKNYQSTSQTVPSKVVINPSGVLNDHIYHYDNDSQLEKPQQIASQYQPMWIKASKPQVSFSHRQQQQPNSSNHSVVQTIQQIQNSLNSPYYSSNIPTSINSFESNHLNSNMNSSKNRHKSSTTVKSFRNFFTPKLRRKTYELDNTEYGEFKQDYYLQANKLLNNSGGQYTGNNLKSPTGINNQFRKVVPSASYTEALNLAVAANTALYEAFHQQSIDSCNKMNSAYHNTPVSFKQQKLKSSTSTVNPDTLPVTNEGFSNEISPILRDTVETEHKNKPYQWTKVIKPHKNISLSPISSISQFNGDENSSVEKQNNTDKLKSTTVEQTLYSDNKCRSPKLLIKEKLNDLMDSSAETRRTTRRPRSSFRHAVTLSPYRRKPDMQTSEQCNSPYLDPSPIALSSGFVSAGSIVNAVDEATEKMNRDELTETSSKVRSVPPPVGVHDYPIVTNLEKDLNKIDSLMDDSVNIPTNKSYQQFQLSSNSFTQKQSQQQHHHHQTKFNKLPPLQALPPCKLLLGRVASNEDICIETETPIAFNIAATDKEICITRVASVDDLKYQQNDQFNNNEYNNHLINKKHKRIPISLRLTFGSESKLNKSTLL</sequence>
<name>A0AAE2D668_SCHME</name>
<organism evidence="2 3">
    <name type="scientific">Schistosoma mekongi</name>
    <name type="common">Parasitic worm</name>
    <dbReference type="NCBI Taxonomy" id="38744"/>
    <lineage>
        <taxon>Eukaryota</taxon>
        <taxon>Metazoa</taxon>
        <taxon>Spiralia</taxon>
        <taxon>Lophotrochozoa</taxon>
        <taxon>Platyhelminthes</taxon>
        <taxon>Trematoda</taxon>
        <taxon>Digenea</taxon>
        <taxon>Strigeidida</taxon>
        <taxon>Schistosomatoidea</taxon>
        <taxon>Schistosomatidae</taxon>
        <taxon>Schistosoma</taxon>
    </lineage>
</organism>
<gene>
    <name evidence="2" type="ORF">MN116_002713</name>
</gene>
<comment type="caution">
    <text evidence="2">The sequence shown here is derived from an EMBL/GenBank/DDBJ whole genome shotgun (WGS) entry which is preliminary data.</text>
</comment>